<accession>A0AAX4J8V4</accession>
<evidence type="ECO:0000313" key="2">
    <source>
        <dbReference type="EMBL" id="WUR02409.1"/>
    </source>
</evidence>
<dbReference type="PANTHER" id="PTHR10540">
    <property type="entry name" value="EUKARYOTIC TRANSLATION INITIATION FACTOR 3 SUBUNIT F-RELATED"/>
    <property type="match status" value="1"/>
</dbReference>
<gene>
    <name evidence="2" type="ORF">VNE69_01346</name>
</gene>
<dbReference type="Pfam" id="PF13012">
    <property type="entry name" value="MitMem_reg"/>
    <property type="match status" value="1"/>
</dbReference>
<dbReference type="GO" id="GO:0008237">
    <property type="term" value="F:metallopeptidase activity"/>
    <property type="evidence" value="ECO:0007669"/>
    <property type="project" value="InterPro"/>
</dbReference>
<dbReference type="Pfam" id="PF01398">
    <property type="entry name" value="JAB"/>
    <property type="match status" value="1"/>
</dbReference>
<name>A0AAX4J8V4_9MICR</name>
<dbReference type="GeneID" id="90540210"/>
<reference evidence="2" key="1">
    <citation type="journal article" date="2024" name="BMC Genomics">
        <title>Functional annotation of a divergent genome using sequence and structure-based similarity.</title>
        <authorList>
            <person name="Svedberg D."/>
            <person name="Winiger R.R."/>
            <person name="Berg A."/>
            <person name="Sharma H."/>
            <person name="Tellgren-Roth C."/>
            <person name="Debrunner-Vossbrinck B.A."/>
            <person name="Vossbrinck C.R."/>
            <person name="Barandun J."/>
        </authorList>
    </citation>
    <scope>NUCLEOTIDE SEQUENCE</scope>
    <source>
        <strain evidence="2">Illinois isolate</strain>
    </source>
</reference>
<keyword evidence="2" id="KW-0647">Proteasome</keyword>
<evidence type="ECO:0000259" key="1">
    <source>
        <dbReference type="PROSITE" id="PS50249"/>
    </source>
</evidence>
<evidence type="ECO:0000313" key="3">
    <source>
        <dbReference type="Proteomes" id="UP001334084"/>
    </source>
</evidence>
<dbReference type="RefSeq" id="XP_065328554.1">
    <property type="nucleotide sequence ID" value="XM_065472482.1"/>
</dbReference>
<feature type="domain" description="MPN" evidence="1">
    <location>
        <begin position="18"/>
        <end position="147"/>
    </location>
</feature>
<dbReference type="InterPro" id="IPR037518">
    <property type="entry name" value="MPN"/>
</dbReference>
<organism evidence="2 3">
    <name type="scientific">Vairimorpha necatrix</name>
    <dbReference type="NCBI Taxonomy" id="6039"/>
    <lineage>
        <taxon>Eukaryota</taxon>
        <taxon>Fungi</taxon>
        <taxon>Fungi incertae sedis</taxon>
        <taxon>Microsporidia</taxon>
        <taxon>Nosematidae</taxon>
        <taxon>Vairimorpha</taxon>
    </lineage>
</organism>
<dbReference type="EMBL" id="CP142726">
    <property type="protein sequence ID" value="WUR02409.1"/>
    <property type="molecule type" value="Genomic_DNA"/>
</dbReference>
<dbReference type="AlphaFoldDB" id="A0AAX4J8V4"/>
<dbReference type="GO" id="GO:0000502">
    <property type="term" value="C:proteasome complex"/>
    <property type="evidence" value="ECO:0007669"/>
    <property type="project" value="UniProtKB-KW"/>
</dbReference>
<sequence length="269" mass="31427">MKSALTKQDIFSINKSSVVVHPLVLLSAVDHYKRLNSKRVIGCLLGEYKDELHITNSFAIPFEETEDEWFYDTSYLQNMYELFHKVNSKEQIVGWYHTGPKMYKNDIEITKSFLKVIDNPYLVIINIHSEDYDLPIQIFKLNKEKDFVHINGKVEAEEAEEVGVEHLIRDLRTECSGSLKDNINIIRESLNVYYNCVSNIEDYIQNVIDGKREYNHEIINLLQEILNSIPNLNDNLEVNMSYVYLCELIKSTINLNELKNNRQENEIAS</sequence>
<dbReference type="Proteomes" id="UP001334084">
    <property type="component" value="Chromosome 1"/>
</dbReference>
<dbReference type="KEGG" id="vnx:VNE69_01346"/>
<dbReference type="Gene3D" id="3.40.140.10">
    <property type="entry name" value="Cytidine Deaminase, domain 2"/>
    <property type="match status" value="1"/>
</dbReference>
<keyword evidence="3" id="KW-1185">Reference proteome</keyword>
<dbReference type="InterPro" id="IPR000555">
    <property type="entry name" value="JAMM/MPN+_dom"/>
</dbReference>
<proteinExistence type="predicted"/>
<dbReference type="SMART" id="SM00232">
    <property type="entry name" value="JAB_MPN"/>
    <property type="match status" value="1"/>
</dbReference>
<dbReference type="GO" id="GO:0043161">
    <property type="term" value="P:proteasome-mediated ubiquitin-dependent protein catabolic process"/>
    <property type="evidence" value="ECO:0007669"/>
    <property type="project" value="TreeGrafter"/>
</dbReference>
<dbReference type="PANTHER" id="PTHR10540:SF7">
    <property type="entry name" value="26S PROTEASOME NON-ATPASE REGULATORY SUBUNIT 7"/>
    <property type="match status" value="1"/>
</dbReference>
<dbReference type="InterPro" id="IPR024969">
    <property type="entry name" value="EIF3F/CSN6-like_C"/>
</dbReference>
<dbReference type="PROSITE" id="PS50249">
    <property type="entry name" value="MPN"/>
    <property type="match status" value="1"/>
</dbReference>
<protein>
    <submittedName>
        <fullName evidence="2">Proteasome subunit RPN8 (RPN8)</fullName>
    </submittedName>
</protein>